<dbReference type="EMBL" id="AMYB01000008">
    <property type="protein sequence ID" value="OAC99572.1"/>
    <property type="molecule type" value="Genomic_DNA"/>
</dbReference>
<keyword evidence="5" id="KW-1185">Reference proteome</keyword>
<feature type="compositionally biased region" description="Acidic residues" evidence="2">
    <location>
        <begin position="451"/>
        <end position="467"/>
    </location>
</feature>
<dbReference type="InterPro" id="IPR036236">
    <property type="entry name" value="Znf_C2H2_sf"/>
</dbReference>
<feature type="domain" description="C2H2-type" evidence="3">
    <location>
        <begin position="488"/>
        <end position="515"/>
    </location>
</feature>
<evidence type="ECO:0000313" key="5">
    <source>
        <dbReference type="Proteomes" id="UP000077051"/>
    </source>
</evidence>
<comment type="caution">
    <text evidence="4">The sequence shown here is derived from an EMBL/GenBank/DDBJ whole genome shotgun (WGS) entry which is preliminary data.</text>
</comment>
<dbReference type="VEuPathDB" id="FungiDB:MUCCIDRAFT_114766"/>
<feature type="region of interest" description="Disordered" evidence="2">
    <location>
        <begin position="542"/>
        <end position="561"/>
    </location>
</feature>
<feature type="compositionally biased region" description="Low complexity" evidence="2">
    <location>
        <begin position="35"/>
        <end position="58"/>
    </location>
</feature>
<evidence type="ECO:0000256" key="2">
    <source>
        <dbReference type="SAM" id="MobiDB-lite"/>
    </source>
</evidence>
<name>A0A168I5E9_MUCCL</name>
<dbReference type="SMART" id="SM00355">
    <property type="entry name" value="ZnF_C2H2"/>
    <property type="match status" value="2"/>
</dbReference>
<feature type="region of interest" description="Disordered" evidence="2">
    <location>
        <begin position="80"/>
        <end position="107"/>
    </location>
</feature>
<dbReference type="PROSITE" id="PS50157">
    <property type="entry name" value="ZINC_FINGER_C2H2_2"/>
    <property type="match status" value="2"/>
</dbReference>
<dbReference type="GO" id="GO:0008270">
    <property type="term" value="F:zinc ion binding"/>
    <property type="evidence" value="ECO:0007669"/>
    <property type="project" value="UniProtKB-KW"/>
</dbReference>
<feature type="compositionally biased region" description="Low complexity" evidence="2">
    <location>
        <begin position="80"/>
        <end position="91"/>
    </location>
</feature>
<feature type="region of interest" description="Disordered" evidence="2">
    <location>
        <begin position="33"/>
        <end position="60"/>
    </location>
</feature>
<dbReference type="Proteomes" id="UP000077051">
    <property type="component" value="Unassembled WGS sequence"/>
</dbReference>
<feature type="region of interest" description="Disordered" evidence="2">
    <location>
        <begin position="451"/>
        <end position="487"/>
    </location>
</feature>
<evidence type="ECO:0000313" key="4">
    <source>
        <dbReference type="EMBL" id="OAC99572.1"/>
    </source>
</evidence>
<dbReference type="SUPFAM" id="SSF57667">
    <property type="entry name" value="beta-beta-alpha zinc fingers"/>
    <property type="match status" value="1"/>
</dbReference>
<dbReference type="AlphaFoldDB" id="A0A168I5E9"/>
<dbReference type="OrthoDB" id="8117402at2759"/>
<sequence>MAHAIFNVSPVKFLTSIQDHVFTVTPSFKNKLYRQNNSNESSPQQQQLENEQRNSSSSPVTLQLTLATDSSMDQELSQQLQQQQQQQQYQQEMAEIPSSSVPIDIPRSYPLNVPNTTEYKQGLMPSNNMLSTSYTSHHSSFQDNHNLIALANSIPNNNQSPYLPADDLTLCFDGLAVKSPTGSYYSHQNGVYSPQQNGVYSPQQNGIYSPQQINSPVNIGSPHSPVYFGSPQSPQYNSNFLANDPSQYSFVGSPNSTHFLGSPALTPFMNENGFGSYLSPTNQQQHLSPVNSPSPTGSYVGQNYLFPPTALQTSNFSRPTSPVPDDVILTASEVNDYINSPYLSPTAASHSASPALMGQQHLQQQQPLSINTDMNYGNNGDISEFLFGNTMNTATTSTTNNSSSVTPASPLTTTNLDDMELFPSVVKQSSPQTQAQAQAQAYTQPHQFVFSEEDEEDDHEFAEEDPNDATKSRSVKKTTPSGRKAKIHKCPYCHHTSNRANNMREHVQIHNPNRPKPHACKLCSRAFARKHDMNRHYISCKKQHTKQYKHDSSDHIPPQNT</sequence>
<feature type="domain" description="C2H2-type" evidence="3">
    <location>
        <begin position="518"/>
        <end position="549"/>
    </location>
</feature>
<evidence type="ECO:0000256" key="1">
    <source>
        <dbReference type="PROSITE-ProRule" id="PRU00042"/>
    </source>
</evidence>
<dbReference type="Gene3D" id="3.30.160.60">
    <property type="entry name" value="Classic Zinc Finger"/>
    <property type="match status" value="1"/>
</dbReference>
<keyword evidence="1" id="KW-0479">Metal-binding</keyword>
<keyword evidence="1" id="KW-0863">Zinc-finger</keyword>
<proteinExistence type="predicted"/>
<keyword evidence="1" id="KW-0862">Zinc</keyword>
<dbReference type="STRING" id="747725.A0A168I5E9"/>
<evidence type="ECO:0000259" key="3">
    <source>
        <dbReference type="PROSITE" id="PS50157"/>
    </source>
</evidence>
<accession>A0A168I5E9</accession>
<dbReference type="InterPro" id="IPR013087">
    <property type="entry name" value="Znf_C2H2_type"/>
</dbReference>
<organism evidence="4 5">
    <name type="scientific">Mucor lusitanicus CBS 277.49</name>
    <dbReference type="NCBI Taxonomy" id="747725"/>
    <lineage>
        <taxon>Eukaryota</taxon>
        <taxon>Fungi</taxon>
        <taxon>Fungi incertae sedis</taxon>
        <taxon>Mucoromycota</taxon>
        <taxon>Mucoromycotina</taxon>
        <taxon>Mucoromycetes</taxon>
        <taxon>Mucorales</taxon>
        <taxon>Mucorineae</taxon>
        <taxon>Mucoraceae</taxon>
        <taxon>Mucor</taxon>
    </lineage>
</organism>
<reference evidence="4 5" key="1">
    <citation type="submission" date="2015-06" db="EMBL/GenBank/DDBJ databases">
        <title>Expansion of signal transduction pathways in fungi by whole-genome duplication.</title>
        <authorList>
            <consortium name="DOE Joint Genome Institute"/>
            <person name="Corrochano L.M."/>
            <person name="Kuo A."/>
            <person name="Marcet-Houben M."/>
            <person name="Polaino S."/>
            <person name="Salamov A."/>
            <person name="Villalobos J.M."/>
            <person name="Alvarez M.I."/>
            <person name="Avalos J."/>
            <person name="Benito E.P."/>
            <person name="Benoit I."/>
            <person name="Burger G."/>
            <person name="Camino L.P."/>
            <person name="Canovas D."/>
            <person name="Cerda-Olmedo E."/>
            <person name="Cheng J.-F."/>
            <person name="Dominguez A."/>
            <person name="Elias M."/>
            <person name="Eslava A.P."/>
            <person name="Glaser F."/>
            <person name="Grimwood J."/>
            <person name="Gutierrez G."/>
            <person name="Heitman J."/>
            <person name="Henrissat B."/>
            <person name="Iturriaga E.A."/>
            <person name="Lang B.F."/>
            <person name="Lavin J.L."/>
            <person name="Lee S."/>
            <person name="Li W."/>
            <person name="Lindquist E."/>
            <person name="Lopez-Garcia S."/>
            <person name="Luque E.M."/>
            <person name="Marcos A.T."/>
            <person name="Martin J."/>
            <person name="Mccluskey K."/>
            <person name="Medina H.R."/>
            <person name="Miralles-Duran A."/>
            <person name="Miyazaki A."/>
            <person name="Munoz-Torres E."/>
            <person name="Oguiza J.A."/>
            <person name="Ohm R."/>
            <person name="Olmedo M."/>
            <person name="Orejas M."/>
            <person name="Ortiz-Castellanos L."/>
            <person name="Pisabarro A.G."/>
            <person name="Rodriguez-Romero J."/>
            <person name="Ruiz-Herrera J."/>
            <person name="Ruiz-Vazquez R."/>
            <person name="Sanz C."/>
            <person name="Schackwitz W."/>
            <person name="Schmutz J."/>
            <person name="Shahriari M."/>
            <person name="Shelest E."/>
            <person name="Silva-Franco F."/>
            <person name="Soanes D."/>
            <person name="Syed K."/>
            <person name="Tagua V.G."/>
            <person name="Talbot N.J."/>
            <person name="Thon M."/>
            <person name="De Vries R.P."/>
            <person name="Wiebenga A."/>
            <person name="Yadav J.S."/>
            <person name="Braun E.L."/>
            <person name="Baker S."/>
            <person name="Garre V."/>
            <person name="Horwitz B."/>
            <person name="Torres-Martinez S."/>
            <person name="Idnurm A."/>
            <person name="Herrera-Estrella A."/>
            <person name="Gabaldon T."/>
            <person name="Grigoriev I.V."/>
        </authorList>
    </citation>
    <scope>NUCLEOTIDE SEQUENCE [LARGE SCALE GENOMIC DNA]</scope>
    <source>
        <strain evidence="4 5">CBS 277.49</strain>
    </source>
</reference>
<protein>
    <submittedName>
        <fullName evidence="4">C2H2-type zinc finger transcription factor</fullName>
    </submittedName>
</protein>
<gene>
    <name evidence="4" type="ORF">MUCCIDRAFT_114766</name>
</gene>